<dbReference type="GO" id="GO:0019287">
    <property type="term" value="P:isopentenyl diphosphate biosynthetic process, mevalonate pathway"/>
    <property type="evidence" value="ECO:0007669"/>
    <property type="project" value="UniProtKB-UniRule"/>
</dbReference>
<dbReference type="PIRSF" id="PIRSF004966">
    <property type="entry name" value="UCP004966"/>
    <property type="match status" value="1"/>
</dbReference>
<evidence type="ECO:0000313" key="10">
    <source>
        <dbReference type="Proteomes" id="UP000290932"/>
    </source>
</evidence>
<evidence type="ECO:0000259" key="8">
    <source>
        <dbReference type="Pfam" id="PF01989"/>
    </source>
</evidence>
<dbReference type="SUPFAM" id="SSF52016">
    <property type="entry name" value="LeuD/IlvD-like"/>
    <property type="match status" value="1"/>
</dbReference>
<comment type="subunit">
    <text evidence="6 7">Heterodimer composed of a large subunit (PMDh-L) and a small subunit (PMDh-S).</text>
</comment>
<feature type="active site" description="Proton acceptor" evidence="7">
    <location>
        <position position="62"/>
    </location>
</feature>
<dbReference type="AlphaFoldDB" id="A0A498GYR8"/>
<comment type="caution">
    <text evidence="9">The sequence shown here is derived from an EMBL/GenBank/DDBJ whole genome shotgun (WGS) entry which is preliminary data.</text>
</comment>
<evidence type="ECO:0000256" key="2">
    <source>
        <dbReference type="ARBA" id="ARBA00023229"/>
    </source>
</evidence>
<dbReference type="InterPro" id="IPR020794">
    <property type="entry name" value="PMDh_S"/>
</dbReference>
<evidence type="ECO:0000256" key="4">
    <source>
        <dbReference type="ARBA" id="ARBA00045120"/>
    </source>
</evidence>
<evidence type="ECO:0000256" key="6">
    <source>
        <dbReference type="ARBA" id="ARBA00046520"/>
    </source>
</evidence>
<dbReference type="HAMAP" id="MF_00078">
    <property type="entry name" value="PMDh_S"/>
    <property type="match status" value="1"/>
</dbReference>
<dbReference type="EC" id="4.2.1.182" evidence="7"/>
<sequence>MILKGRAISKGSGRGELLVSPAPISFLSGVDPETGIVIEKGHPLEGESVAGRVLAFPYGKGSTVGSYVIYALAQNGRAPAAIINTEAEAIIAVGAIIAGIPMIDSLPADLSDLPGGSIVTVDGDTGELACDDAT</sequence>
<accession>A0A498GYR8</accession>
<comment type="function">
    <text evidence="5 7">Component of a hydro-lyase that catalyzes the dehydration of mevalonate 5-phosphate (MVA5P) to form trans-anhydromevalonate 5-phosphate (tAHMP). Involved in the archaeal mevalonate (MVA) pathway, which provides fundamental precursors for isoprenoid biosynthesis, such as isopentenyl diphosphate (IPP) and dimethylallyl diphosphate (DMAPP).</text>
</comment>
<gene>
    <name evidence="9" type="ORF">ABH15_10715</name>
</gene>
<dbReference type="OrthoDB" id="18062at2157"/>
<evidence type="ECO:0000256" key="3">
    <source>
        <dbReference type="ARBA" id="ARBA00023239"/>
    </source>
</evidence>
<protein>
    <recommendedName>
        <fullName evidence="7">Phosphomevalonate dehydratase small subunit</fullName>
        <shortName evidence="7">PMDh small subunit</shortName>
        <shortName evidence="7">PMDh-S</shortName>
        <ecNumber evidence="7">4.2.1.182</ecNumber>
    </recommendedName>
</protein>
<dbReference type="PANTHER" id="PTHR36577:SF3">
    <property type="entry name" value="DUF521 DOMAIN PROTEIN (AFU_ORTHOLOGUE AFUA_6G00490)"/>
    <property type="match status" value="1"/>
</dbReference>
<dbReference type="InterPro" id="IPR012016">
    <property type="entry name" value="PMDh-S-like"/>
</dbReference>
<dbReference type="Gene3D" id="3.50.30.10">
    <property type="entry name" value="Phosphohistidine domain"/>
    <property type="match status" value="1"/>
</dbReference>
<dbReference type="RefSeq" id="WP_128694405.1">
    <property type="nucleotide sequence ID" value="NZ_LHQS01000003.1"/>
</dbReference>
<evidence type="ECO:0000256" key="7">
    <source>
        <dbReference type="HAMAP-Rule" id="MF_00078"/>
    </source>
</evidence>
<dbReference type="EMBL" id="LHQS01000003">
    <property type="protein sequence ID" value="RXE55255.1"/>
    <property type="molecule type" value="Genomic_DNA"/>
</dbReference>
<keyword evidence="2 7" id="KW-0414">Isoprene biosynthesis</keyword>
<keyword evidence="3 7" id="KW-0456">Lyase</keyword>
<dbReference type="PANTHER" id="PTHR36577">
    <property type="entry name" value="DUF521 DOMAIN PROTEIN (AFU_ORTHOLOGUE AFUA_6G00490)"/>
    <property type="match status" value="1"/>
</dbReference>
<dbReference type="Proteomes" id="UP000290932">
    <property type="component" value="Unassembled WGS sequence"/>
</dbReference>
<dbReference type="Pfam" id="PF01989">
    <property type="entry name" value="AcnX_swivel_put"/>
    <property type="match status" value="1"/>
</dbReference>
<dbReference type="GO" id="GO:0016836">
    <property type="term" value="F:hydro-lyase activity"/>
    <property type="evidence" value="ECO:0007669"/>
    <property type="project" value="UniProtKB-UniRule"/>
</dbReference>
<dbReference type="InterPro" id="IPR002840">
    <property type="entry name" value="PMDh-S-like_dom"/>
</dbReference>
<comment type="pathway">
    <text evidence="1 7">Isoprenoid biosynthesis; isopentenyl diphosphate biosynthesis via mevalonate pathway.</text>
</comment>
<dbReference type="NCBIfam" id="NF003046">
    <property type="entry name" value="PRK03955.1"/>
    <property type="match status" value="1"/>
</dbReference>
<keyword evidence="10" id="KW-1185">Reference proteome</keyword>
<name>A0A498GYR8_9EURY</name>
<feature type="domain" description="Phosphomevalonate dehydratase small subunit-like" evidence="8">
    <location>
        <begin position="24"/>
        <end position="103"/>
    </location>
</feature>
<proteinExistence type="inferred from homology"/>
<comment type="catalytic activity">
    <reaction evidence="4">
        <text>(R)-5-phosphomevalonate = (2E)-3-methyl-5-phosphooxypent-2-enoate + H2O</text>
        <dbReference type="Rhea" id="RHEA:78975"/>
        <dbReference type="ChEBI" id="CHEBI:15377"/>
        <dbReference type="ChEBI" id="CHEBI:58146"/>
        <dbReference type="ChEBI" id="CHEBI:229665"/>
        <dbReference type="EC" id="4.2.1.182"/>
    </reaction>
    <physiologicalReaction direction="left-to-right" evidence="4">
        <dbReference type="Rhea" id="RHEA:78976"/>
    </physiologicalReaction>
</comment>
<reference evidence="9 10" key="1">
    <citation type="journal article" date="2015" name="Int. J. Syst. Evol. Microbiol.">
        <title>Methanoculleus taiwanensis sp. nov., a methanogen isolated from deep marine sediment at the deformation front area near Taiwan.</title>
        <authorList>
            <person name="Weng C.Y."/>
            <person name="Chen S.C."/>
            <person name="Lai M.C."/>
            <person name="Wu S.Y."/>
            <person name="Lin S."/>
            <person name="Yang T.F."/>
            <person name="Chen P.C."/>
        </authorList>
    </citation>
    <scope>NUCLEOTIDE SEQUENCE [LARGE SCALE GENOMIC DNA]</scope>
    <source>
        <strain evidence="9 10">CYW4</strain>
    </source>
</reference>
<organism evidence="9 10">
    <name type="scientific">Methanoculleus taiwanensis</name>
    <dbReference type="NCBI Taxonomy" id="1550565"/>
    <lineage>
        <taxon>Archaea</taxon>
        <taxon>Methanobacteriati</taxon>
        <taxon>Methanobacteriota</taxon>
        <taxon>Stenosarchaea group</taxon>
        <taxon>Methanomicrobia</taxon>
        <taxon>Methanomicrobiales</taxon>
        <taxon>Methanomicrobiaceae</taxon>
        <taxon>Methanoculleus</taxon>
    </lineage>
</organism>
<evidence type="ECO:0000313" key="9">
    <source>
        <dbReference type="EMBL" id="RXE55255.1"/>
    </source>
</evidence>
<evidence type="ECO:0000256" key="1">
    <source>
        <dbReference type="ARBA" id="ARBA00005092"/>
    </source>
</evidence>
<comment type="similarity">
    <text evidence="7">Belongs to the AcnX type II small subunit family.</text>
</comment>
<dbReference type="CDD" id="cd01356">
    <property type="entry name" value="AcnX_swivel"/>
    <property type="match status" value="1"/>
</dbReference>
<evidence type="ECO:0000256" key="5">
    <source>
        <dbReference type="ARBA" id="ARBA00045299"/>
    </source>
</evidence>